<name>A0ABU5GXS5_9BACT</name>
<dbReference type="RefSeq" id="WP_321544700.1">
    <property type="nucleotide sequence ID" value="NZ_JAXIVS010000002.1"/>
</dbReference>
<proteinExistence type="predicted"/>
<organism evidence="1 2">
    <name type="scientific">Hyalangium rubrum</name>
    <dbReference type="NCBI Taxonomy" id="3103134"/>
    <lineage>
        <taxon>Bacteria</taxon>
        <taxon>Pseudomonadati</taxon>
        <taxon>Myxococcota</taxon>
        <taxon>Myxococcia</taxon>
        <taxon>Myxococcales</taxon>
        <taxon>Cystobacterineae</taxon>
        <taxon>Archangiaceae</taxon>
        <taxon>Hyalangium</taxon>
    </lineage>
</organism>
<evidence type="ECO:0000313" key="2">
    <source>
        <dbReference type="Proteomes" id="UP001291309"/>
    </source>
</evidence>
<accession>A0ABU5GXS5</accession>
<dbReference type="Proteomes" id="UP001291309">
    <property type="component" value="Unassembled WGS sequence"/>
</dbReference>
<evidence type="ECO:0000313" key="1">
    <source>
        <dbReference type="EMBL" id="MDY7225978.1"/>
    </source>
</evidence>
<reference evidence="1 2" key="1">
    <citation type="submission" date="2023-12" db="EMBL/GenBank/DDBJ databases">
        <title>the genome sequence of Hyalangium sp. s54d21.</title>
        <authorList>
            <person name="Zhang X."/>
        </authorList>
    </citation>
    <scope>NUCLEOTIDE SEQUENCE [LARGE SCALE GENOMIC DNA]</scope>
    <source>
        <strain evidence="2">s54d21</strain>
    </source>
</reference>
<sequence length="129" mass="14547">MHHTREIPREVWSDYLTLLSSITQAQCVRIEAGSPEIGEQTLAQRLPLIDISFEEKGSGQGSVEVTVGRPGEEITHRILHPDRIYADESENGELECLDIEDEEHTKTLIFFEPAEAFAESSDRWSSPPL</sequence>
<dbReference type="EMBL" id="JAXIVS010000002">
    <property type="protein sequence ID" value="MDY7225978.1"/>
    <property type="molecule type" value="Genomic_DNA"/>
</dbReference>
<dbReference type="Pfam" id="PF17269">
    <property type="entry name" value="DUF5335"/>
    <property type="match status" value="1"/>
</dbReference>
<keyword evidence="2" id="KW-1185">Reference proteome</keyword>
<comment type="caution">
    <text evidence="1">The sequence shown here is derived from an EMBL/GenBank/DDBJ whole genome shotgun (WGS) entry which is preliminary data.</text>
</comment>
<dbReference type="InterPro" id="IPR035223">
    <property type="entry name" value="DUF5335"/>
</dbReference>
<protein>
    <submittedName>
        <fullName evidence="1">DUF5335 family protein</fullName>
    </submittedName>
</protein>
<gene>
    <name evidence="1" type="ORF">SYV04_06270</name>
</gene>